<feature type="transmembrane region" description="Helical" evidence="1">
    <location>
        <begin position="15"/>
        <end position="37"/>
    </location>
</feature>
<accession>A0A6I4M1I1</accession>
<organism evidence="2 3">
    <name type="scientific">Sphingorhabdus profundilacus</name>
    <dbReference type="NCBI Taxonomy" id="2509718"/>
    <lineage>
        <taxon>Bacteria</taxon>
        <taxon>Pseudomonadati</taxon>
        <taxon>Pseudomonadota</taxon>
        <taxon>Alphaproteobacteria</taxon>
        <taxon>Sphingomonadales</taxon>
        <taxon>Sphingomonadaceae</taxon>
        <taxon>Sphingorhabdus</taxon>
    </lineage>
</organism>
<comment type="caution">
    <text evidence="2">The sequence shown here is derived from an EMBL/GenBank/DDBJ whole genome shotgun (WGS) entry which is preliminary data.</text>
</comment>
<gene>
    <name evidence="2" type="ORF">EUU23_01105</name>
</gene>
<dbReference type="EMBL" id="SDWJ01000001">
    <property type="protein sequence ID" value="MVZ96298.1"/>
    <property type="molecule type" value="Genomic_DNA"/>
</dbReference>
<evidence type="ECO:0000313" key="3">
    <source>
        <dbReference type="Proteomes" id="UP000471147"/>
    </source>
</evidence>
<feature type="transmembrane region" description="Helical" evidence="1">
    <location>
        <begin position="131"/>
        <end position="154"/>
    </location>
</feature>
<feature type="transmembrane region" description="Helical" evidence="1">
    <location>
        <begin position="170"/>
        <end position="188"/>
    </location>
</feature>
<keyword evidence="3" id="KW-1185">Reference proteome</keyword>
<sequence>MTDSDDMAESNGRPLMWIILSALGIVMTAGAIAGYMAQHNAQGGGPLGMSGIVAMSVFSAIIAGLSYFVWINSKKFRASGDMLTNREKLNRNIILGCCFSGGVIGLLLAFYDINIVGSEPSALAVFSDSPIAPAIAILLAFFWAVIMPVVAWFWHKRAIDEQEASAYRDGGYYAAYTYLIGAPTWWMLWRGGIAPEPNGPAIFMIFALLWSAVWYWKKYH</sequence>
<evidence type="ECO:0000313" key="2">
    <source>
        <dbReference type="EMBL" id="MVZ96298.1"/>
    </source>
</evidence>
<keyword evidence="1" id="KW-1133">Transmembrane helix</keyword>
<name>A0A6I4M1I1_9SPHN</name>
<protein>
    <submittedName>
        <fullName evidence="2">Uncharacterized protein</fullName>
    </submittedName>
</protein>
<dbReference type="AlphaFoldDB" id="A0A6I4M1I1"/>
<reference evidence="2 3" key="1">
    <citation type="submission" date="2019-01" db="EMBL/GenBank/DDBJ databases">
        <title>Sphingorhabdus lacus sp.nov., isolated from an oligotrophic freshwater lake.</title>
        <authorList>
            <person name="Park M."/>
        </authorList>
    </citation>
    <scope>NUCLEOTIDE SEQUENCE [LARGE SCALE GENOMIC DNA]</scope>
    <source>
        <strain evidence="2 3">IMCC26285</strain>
    </source>
</reference>
<keyword evidence="1" id="KW-0472">Membrane</keyword>
<proteinExistence type="predicted"/>
<dbReference type="Proteomes" id="UP000471147">
    <property type="component" value="Unassembled WGS sequence"/>
</dbReference>
<keyword evidence="1" id="KW-0812">Transmembrane</keyword>
<feature type="transmembrane region" description="Helical" evidence="1">
    <location>
        <begin position="92"/>
        <end position="111"/>
    </location>
</feature>
<feature type="transmembrane region" description="Helical" evidence="1">
    <location>
        <begin position="200"/>
        <end position="216"/>
    </location>
</feature>
<feature type="transmembrane region" description="Helical" evidence="1">
    <location>
        <begin position="49"/>
        <end position="71"/>
    </location>
</feature>
<evidence type="ECO:0000256" key="1">
    <source>
        <dbReference type="SAM" id="Phobius"/>
    </source>
</evidence>